<evidence type="ECO:0000256" key="2">
    <source>
        <dbReference type="ARBA" id="ARBA00022475"/>
    </source>
</evidence>
<dbReference type="PIRSF" id="PIRSF006324">
    <property type="entry name" value="LeuE"/>
    <property type="match status" value="1"/>
</dbReference>
<dbReference type="OrthoDB" id="9804822at2"/>
<accession>A0A418ZYI8</accession>
<evidence type="ECO:0000256" key="3">
    <source>
        <dbReference type="ARBA" id="ARBA00022692"/>
    </source>
</evidence>
<dbReference type="Pfam" id="PF01810">
    <property type="entry name" value="LysE"/>
    <property type="match status" value="1"/>
</dbReference>
<name>A0A418ZYI8_9RHOB</name>
<feature type="transmembrane region" description="Helical" evidence="6">
    <location>
        <begin position="40"/>
        <end position="64"/>
    </location>
</feature>
<keyword evidence="3 6" id="KW-0812">Transmembrane</keyword>
<dbReference type="GO" id="GO:0015171">
    <property type="term" value="F:amino acid transmembrane transporter activity"/>
    <property type="evidence" value="ECO:0007669"/>
    <property type="project" value="TreeGrafter"/>
</dbReference>
<dbReference type="EMBL" id="QZEW01000109">
    <property type="protein sequence ID" value="RJL05591.1"/>
    <property type="molecule type" value="Genomic_DNA"/>
</dbReference>
<feature type="transmembrane region" description="Helical" evidence="6">
    <location>
        <begin position="149"/>
        <end position="173"/>
    </location>
</feature>
<dbReference type="PANTHER" id="PTHR30086:SF20">
    <property type="entry name" value="ARGININE EXPORTER PROTEIN ARGO-RELATED"/>
    <property type="match status" value="1"/>
</dbReference>
<keyword evidence="8" id="KW-1185">Reference proteome</keyword>
<dbReference type="AlphaFoldDB" id="A0A418ZYI8"/>
<dbReference type="GO" id="GO:0005886">
    <property type="term" value="C:plasma membrane"/>
    <property type="evidence" value="ECO:0007669"/>
    <property type="project" value="UniProtKB-SubCell"/>
</dbReference>
<protein>
    <submittedName>
        <fullName evidence="7">LysE family translocator</fullName>
    </submittedName>
</protein>
<gene>
    <name evidence="7" type="ORF">D3P05_19305</name>
</gene>
<evidence type="ECO:0000313" key="8">
    <source>
        <dbReference type="Proteomes" id="UP000283587"/>
    </source>
</evidence>
<feature type="transmembrane region" description="Helical" evidence="6">
    <location>
        <begin position="70"/>
        <end position="91"/>
    </location>
</feature>
<evidence type="ECO:0000256" key="4">
    <source>
        <dbReference type="ARBA" id="ARBA00022989"/>
    </source>
</evidence>
<evidence type="ECO:0000256" key="1">
    <source>
        <dbReference type="ARBA" id="ARBA00004651"/>
    </source>
</evidence>
<comment type="subcellular location">
    <subcellularLocation>
        <location evidence="1">Cell membrane</location>
        <topology evidence="1">Multi-pass membrane protein</topology>
    </subcellularLocation>
</comment>
<evidence type="ECO:0000256" key="6">
    <source>
        <dbReference type="SAM" id="Phobius"/>
    </source>
</evidence>
<feature type="transmembrane region" description="Helical" evidence="6">
    <location>
        <begin position="185"/>
        <end position="203"/>
    </location>
</feature>
<evidence type="ECO:0000313" key="7">
    <source>
        <dbReference type="EMBL" id="RJL05591.1"/>
    </source>
</evidence>
<proteinExistence type="predicted"/>
<organism evidence="7 8">
    <name type="scientific">Paracoccus siganidrum</name>
    <dbReference type="NCBI Taxonomy" id="1276757"/>
    <lineage>
        <taxon>Bacteria</taxon>
        <taxon>Pseudomonadati</taxon>
        <taxon>Pseudomonadota</taxon>
        <taxon>Alphaproteobacteria</taxon>
        <taxon>Rhodobacterales</taxon>
        <taxon>Paracoccaceae</taxon>
        <taxon>Paracoccus</taxon>
    </lineage>
</organism>
<dbReference type="InterPro" id="IPR001123">
    <property type="entry name" value="LeuE-type"/>
</dbReference>
<dbReference type="PANTHER" id="PTHR30086">
    <property type="entry name" value="ARGININE EXPORTER PROTEIN ARGO"/>
    <property type="match status" value="1"/>
</dbReference>
<keyword evidence="2" id="KW-1003">Cell membrane</keyword>
<sequence>MPFENWIAYVIAYAVISIIPGPSVFMVIGQSLSRGTRAAFACIMGDLAGGMVVMTASYLGLGLLLASSSIAFMALKWAGVIYMAWLGIMQIRAARNLLEVKPTSTSSTRGSLGAGFLTGVLNPKAIMFYMAFLAQFIEPTAPQLPQFMILMATSTLVVALVLGGYALLAARVSARLQSLRARKRMGYLGGSCLLGGSGLMAATR</sequence>
<feature type="transmembrane region" description="Helical" evidence="6">
    <location>
        <begin position="6"/>
        <end position="28"/>
    </location>
</feature>
<comment type="caution">
    <text evidence="7">The sequence shown here is derived from an EMBL/GenBank/DDBJ whole genome shotgun (WGS) entry which is preliminary data.</text>
</comment>
<dbReference type="Proteomes" id="UP000283587">
    <property type="component" value="Unassembled WGS sequence"/>
</dbReference>
<evidence type="ECO:0000256" key="5">
    <source>
        <dbReference type="ARBA" id="ARBA00023136"/>
    </source>
</evidence>
<reference evidence="8" key="1">
    <citation type="submission" date="2018-09" db="EMBL/GenBank/DDBJ databases">
        <title>Paracoccus onubensis nov. sp. a moderate halophilic bacterium isolated from Gruta de las Maravillas (Aracena, Spain).</title>
        <authorList>
            <person name="Jurado V."/>
            <person name="Gutierrez-Patricio S."/>
            <person name="Gonzalez-Pimentel J.L."/>
            <person name="Miller A.Z."/>
            <person name="Laiz L."/>
            <person name="Saiz-Jimenez C."/>
        </authorList>
    </citation>
    <scope>NUCLEOTIDE SEQUENCE [LARGE SCALE GENOMIC DNA]</scope>
    <source>
        <strain evidence="8">DSM 26381</strain>
    </source>
</reference>
<keyword evidence="4 6" id="KW-1133">Transmembrane helix</keyword>
<dbReference type="RefSeq" id="WP_119900421.1">
    <property type="nucleotide sequence ID" value="NZ_QNRC01000020.1"/>
</dbReference>
<feature type="transmembrane region" description="Helical" evidence="6">
    <location>
        <begin position="112"/>
        <end position="137"/>
    </location>
</feature>
<keyword evidence="5 6" id="KW-0472">Membrane</keyword>